<evidence type="ECO:0000313" key="2">
    <source>
        <dbReference type="EMBL" id="RDW64849.1"/>
    </source>
</evidence>
<proteinExistence type="predicted"/>
<protein>
    <submittedName>
        <fullName evidence="2">Uncharacterized protein</fullName>
    </submittedName>
</protein>
<dbReference type="AlphaFoldDB" id="A0A3D8QSQ6"/>
<evidence type="ECO:0000256" key="1">
    <source>
        <dbReference type="SAM" id="MobiDB-lite"/>
    </source>
</evidence>
<feature type="region of interest" description="Disordered" evidence="1">
    <location>
        <begin position="1"/>
        <end position="107"/>
    </location>
</feature>
<dbReference type="Proteomes" id="UP000256645">
    <property type="component" value="Unassembled WGS sequence"/>
</dbReference>
<dbReference type="OrthoDB" id="3436397at2759"/>
<sequence>MSSQPSTVETVKNTASSAYGTVANVVQPSQDSRPKGPELTKDAQGQACKKGDYKDQLNQATMNKPPQEKEDYIEKGVSKLQPLAFEQGPDATKPKDDGTPPTRPDHDIQVEEFIRSQYMTQGNTDLEKLAANN</sequence>
<evidence type="ECO:0000313" key="3">
    <source>
        <dbReference type="Proteomes" id="UP000256645"/>
    </source>
</evidence>
<keyword evidence="3" id="KW-1185">Reference proteome</keyword>
<feature type="compositionally biased region" description="Basic and acidic residues" evidence="1">
    <location>
        <begin position="32"/>
        <end position="41"/>
    </location>
</feature>
<comment type="caution">
    <text evidence="2">The sequence shown here is derived from an EMBL/GenBank/DDBJ whole genome shotgun (WGS) entry which is preliminary data.</text>
</comment>
<organism evidence="2 3">
    <name type="scientific">Coleophoma cylindrospora</name>
    <dbReference type="NCBI Taxonomy" id="1849047"/>
    <lineage>
        <taxon>Eukaryota</taxon>
        <taxon>Fungi</taxon>
        <taxon>Dikarya</taxon>
        <taxon>Ascomycota</taxon>
        <taxon>Pezizomycotina</taxon>
        <taxon>Leotiomycetes</taxon>
        <taxon>Helotiales</taxon>
        <taxon>Dermateaceae</taxon>
        <taxon>Coleophoma</taxon>
    </lineage>
</organism>
<dbReference type="EMBL" id="PDLM01000012">
    <property type="protein sequence ID" value="RDW64849.1"/>
    <property type="molecule type" value="Genomic_DNA"/>
</dbReference>
<reference evidence="2 3" key="1">
    <citation type="journal article" date="2018" name="IMA Fungus">
        <title>IMA Genome-F 9: Draft genome sequence of Annulohypoxylon stygium, Aspergillus mulundensis, Berkeleyomyces basicola (syn. Thielaviopsis basicola), Ceratocystis smalleyi, two Cercospora beticola strains, Coleophoma cylindrospora, Fusarium fracticaudum, Phialophora cf. hyalina, and Morchella septimelata.</title>
        <authorList>
            <person name="Wingfield B.D."/>
            <person name="Bills G.F."/>
            <person name="Dong Y."/>
            <person name="Huang W."/>
            <person name="Nel W.J."/>
            <person name="Swalarsk-Parry B.S."/>
            <person name="Vaghefi N."/>
            <person name="Wilken P.M."/>
            <person name="An Z."/>
            <person name="de Beer Z.W."/>
            <person name="De Vos L."/>
            <person name="Chen L."/>
            <person name="Duong T.A."/>
            <person name="Gao Y."/>
            <person name="Hammerbacher A."/>
            <person name="Kikkert J.R."/>
            <person name="Li Y."/>
            <person name="Li H."/>
            <person name="Li K."/>
            <person name="Li Q."/>
            <person name="Liu X."/>
            <person name="Ma X."/>
            <person name="Naidoo K."/>
            <person name="Pethybridge S.J."/>
            <person name="Sun J."/>
            <person name="Steenkamp E.T."/>
            <person name="van der Nest M.A."/>
            <person name="van Wyk S."/>
            <person name="Wingfield M.J."/>
            <person name="Xiong C."/>
            <person name="Yue Q."/>
            <person name="Zhang X."/>
        </authorList>
    </citation>
    <scope>NUCLEOTIDE SEQUENCE [LARGE SCALE GENOMIC DNA]</scope>
    <source>
        <strain evidence="2 3">BP6252</strain>
    </source>
</reference>
<name>A0A3D8QSQ6_9HELO</name>
<feature type="compositionally biased region" description="Basic and acidic residues" evidence="1">
    <location>
        <begin position="66"/>
        <end position="77"/>
    </location>
</feature>
<feature type="compositionally biased region" description="Polar residues" evidence="1">
    <location>
        <begin position="1"/>
        <end position="31"/>
    </location>
</feature>
<feature type="compositionally biased region" description="Basic and acidic residues" evidence="1">
    <location>
        <begin position="92"/>
        <end position="107"/>
    </location>
</feature>
<gene>
    <name evidence="2" type="ORF">BP6252_10500</name>
</gene>
<accession>A0A3D8QSQ6</accession>